<evidence type="ECO:0000256" key="28">
    <source>
        <dbReference type="ARBA" id="ARBA00029438"/>
    </source>
</evidence>
<keyword evidence="6" id="KW-0963">Cytoplasm</keyword>
<dbReference type="SMART" id="SM00173">
    <property type="entry name" value="RAS"/>
    <property type="match status" value="1"/>
</dbReference>
<comment type="similarity">
    <text evidence="3">Belongs to the GHMP kinase family. Mevalonate kinase subfamily.</text>
</comment>
<comment type="pathway">
    <text evidence="28">Isoprenoid biosynthesis; isopentenyl diphosphate biosynthesis via mevalonate pathway; isopentenyl diphosphate from (R)-mevalonate: step 1/3.</text>
</comment>
<dbReference type="InterPro" id="IPR036554">
    <property type="entry name" value="GHMP_kinase_C_sf"/>
</dbReference>
<keyword evidence="25 30" id="KW-0472">Membrane</keyword>
<dbReference type="Gene3D" id="3.30.230.10">
    <property type="match status" value="1"/>
</dbReference>
<evidence type="ECO:0000256" key="15">
    <source>
        <dbReference type="ARBA" id="ARBA00022801"/>
    </source>
</evidence>
<dbReference type="GO" id="GO:0005741">
    <property type="term" value="C:mitochondrial outer membrane"/>
    <property type="evidence" value="ECO:0007669"/>
    <property type="project" value="UniProtKB-SubCell"/>
</dbReference>
<dbReference type="FunFam" id="3.40.50.300:FF:000935">
    <property type="entry name" value="Mitochondrial Rho GTPase"/>
    <property type="match status" value="1"/>
</dbReference>
<comment type="caution">
    <text evidence="33">The sequence shown here is derived from an EMBL/GenBank/DDBJ whole genome shotgun (WGS) entry which is preliminary data.</text>
</comment>
<evidence type="ECO:0000256" key="14">
    <source>
        <dbReference type="ARBA" id="ARBA00022787"/>
    </source>
</evidence>
<evidence type="ECO:0000256" key="19">
    <source>
        <dbReference type="ARBA" id="ARBA00022955"/>
    </source>
</evidence>
<dbReference type="PROSITE" id="PS50222">
    <property type="entry name" value="EF_HAND_2"/>
    <property type="match status" value="1"/>
</dbReference>
<dbReference type="PANTHER" id="PTHR46819">
    <property type="entry name" value="EF-HAND CALCIUM-BINDING DOMAIN-CONTAINING PROTEIN 7"/>
    <property type="match status" value="1"/>
</dbReference>
<dbReference type="GO" id="GO:0005524">
    <property type="term" value="F:ATP binding"/>
    <property type="evidence" value="ECO:0007669"/>
    <property type="project" value="UniProtKB-KW"/>
</dbReference>
<comment type="similarity">
    <text evidence="4">Belongs to the mitochondrial Rho GTPase family.</text>
</comment>
<reference evidence="33 34" key="1">
    <citation type="journal article" date="2023" name="Hortic Res">
        <title>Pangenome of water caltrop reveals structural variations and asymmetric subgenome divergence after allopolyploidization.</title>
        <authorList>
            <person name="Zhang X."/>
            <person name="Chen Y."/>
            <person name="Wang L."/>
            <person name="Yuan Y."/>
            <person name="Fang M."/>
            <person name="Shi L."/>
            <person name="Lu R."/>
            <person name="Comes H.P."/>
            <person name="Ma Y."/>
            <person name="Chen Y."/>
            <person name="Huang G."/>
            <person name="Zhou Y."/>
            <person name="Zheng Z."/>
            <person name="Qiu Y."/>
        </authorList>
    </citation>
    <scope>NUCLEOTIDE SEQUENCE [LARGE SCALE GENOMIC DNA]</scope>
    <source>
        <tissue evidence="33">Roots</tissue>
    </source>
</reference>
<dbReference type="InterPro" id="IPR018247">
    <property type="entry name" value="EF_Hand_1_Ca_BS"/>
</dbReference>
<evidence type="ECO:0000256" key="6">
    <source>
        <dbReference type="ARBA" id="ARBA00022490"/>
    </source>
</evidence>
<keyword evidence="9 30" id="KW-0812">Transmembrane</keyword>
<feature type="compositionally biased region" description="Basic and acidic residues" evidence="29">
    <location>
        <begin position="389"/>
        <end position="405"/>
    </location>
</feature>
<evidence type="ECO:0000256" key="13">
    <source>
        <dbReference type="ARBA" id="ARBA00022777"/>
    </source>
</evidence>
<feature type="domain" description="Miro" evidence="32">
    <location>
        <begin position="495"/>
        <end position="662"/>
    </location>
</feature>
<dbReference type="AlphaFoldDB" id="A0AAN7KR72"/>
<keyword evidence="11" id="KW-0677">Repeat</keyword>
<evidence type="ECO:0000256" key="8">
    <source>
        <dbReference type="ARBA" id="ARBA00022679"/>
    </source>
</evidence>
<dbReference type="Proteomes" id="UP001345219">
    <property type="component" value="Chromosome 3"/>
</dbReference>
<protein>
    <recommendedName>
        <fullName evidence="5">mevalonate kinase</fullName>
        <ecNumber evidence="5">2.7.1.36</ecNumber>
    </recommendedName>
</protein>
<dbReference type="SUPFAM" id="SSF47473">
    <property type="entry name" value="EF-hand"/>
    <property type="match status" value="1"/>
</dbReference>
<evidence type="ECO:0000256" key="18">
    <source>
        <dbReference type="ARBA" id="ARBA00022842"/>
    </source>
</evidence>
<dbReference type="SMART" id="SM00175">
    <property type="entry name" value="RAB"/>
    <property type="match status" value="1"/>
</dbReference>
<evidence type="ECO:0000256" key="7">
    <source>
        <dbReference type="ARBA" id="ARBA00022516"/>
    </source>
</evidence>
<dbReference type="EMBL" id="JAXIOK010000006">
    <property type="protein sequence ID" value="KAK4768261.1"/>
    <property type="molecule type" value="Genomic_DNA"/>
</dbReference>
<evidence type="ECO:0000256" key="10">
    <source>
        <dbReference type="ARBA" id="ARBA00022723"/>
    </source>
</evidence>
<dbReference type="Pfam" id="PF00071">
    <property type="entry name" value="Ras"/>
    <property type="match status" value="1"/>
</dbReference>
<evidence type="ECO:0000256" key="24">
    <source>
        <dbReference type="ARBA" id="ARBA00023134"/>
    </source>
</evidence>
<evidence type="ECO:0000256" key="9">
    <source>
        <dbReference type="ARBA" id="ARBA00022692"/>
    </source>
</evidence>
<evidence type="ECO:0000256" key="3">
    <source>
        <dbReference type="ARBA" id="ARBA00006495"/>
    </source>
</evidence>
<dbReference type="PANTHER" id="PTHR46819:SF1">
    <property type="entry name" value="EF-HAND CALCIUM-BINDING DOMAIN-CONTAINING PROTEIN 7"/>
    <property type="match status" value="1"/>
</dbReference>
<evidence type="ECO:0000256" key="5">
    <source>
        <dbReference type="ARBA" id="ARBA00012103"/>
    </source>
</evidence>
<dbReference type="GO" id="GO:0004496">
    <property type="term" value="F:mevalonate kinase activity"/>
    <property type="evidence" value="ECO:0007669"/>
    <property type="project" value="UniProtKB-EC"/>
</dbReference>
<keyword evidence="23" id="KW-0496">Mitochondrion</keyword>
<evidence type="ECO:0000256" key="20">
    <source>
        <dbReference type="ARBA" id="ARBA00022989"/>
    </source>
</evidence>
<dbReference type="InterPro" id="IPR011992">
    <property type="entry name" value="EF-hand-dom_pair"/>
</dbReference>
<dbReference type="Pfam" id="PF08544">
    <property type="entry name" value="GHMP_kinases_C"/>
    <property type="match status" value="1"/>
</dbReference>
<dbReference type="InterPro" id="IPR013567">
    <property type="entry name" value="EF_hand_assoc_2"/>
</dbReference>
<evidence type="ECO:0000256" key="4">
    <source>
        <dbReference type="ARBA" id="ARBA00007981"/>
    </source>
</evidence>
<keyword evidence="20 30" id="KW-1133">Transmembrane helix</keyword>
<dbReference type="PROSITE" id="PS51423">
    <property type="entry name" value="MIRO"/>
    <property type="match status" value="2"/>
</dbReference>
<dbReference type="InterPro" id="IPR013750">
    <property type="entry name" value="GHMP_kinase_C_dom"/>
</dbReference>
<keyword evidence="21" id="KW-0756">Sterol biosynthesis</keyword>
<dbReference type="InterPro" id="IPR013566">
    <property type="entry name" value="EF_hand_assoc_1"/>
</dbReference>
<organism evidence="33 34">
    <name type="scientific">Trapa incisa</name>
    <dbReference type="NCBI Taxonomy" id="236973"/>
    <lineage>
        <taxon>Eukaryota</taxon>
        <taxon>Viridiplantae</taxon>
        <taxon>Streptophyta</taxon>
        <taxon>Embryophyta</taxon>
        <taxon>Tracheophyta</taxon>
        <taxon>Spermatophyta</taxon>
        <taxon>Magnoliopsida</taxon>
        <taxon>eudicotyledons</taxon>
        <taxon>Gunneridae</taxon>
        <taxon>Pentapetalae</taxon>
        <taxon>rosids</taxon>
        <taxon>malvids</taxon>
        <taxon>Myrtales</taxon>
        <taxon>Lythraceae</taxon>
        <taxon>Trapa</taxon>
    </lineage>
</organism>
<dbReference type="Pfam" id="PF08356">
    <property type="entry name" value="EF_assoc_2"/>
    <property type="match status" value="1"/>
</dbReference>
<accession>A0AAN7KR72</accession>
<gene>
    <name evidence="33" type="ORF">SAY87_003402</name>
</gene>
<evidence type="ECO:0000256" key="1">
    <source>
        <dbReference type="ARBA" id="ARBA00004200"/>
    </source>
</evidence>
<keyword evidence="16" id="KW-0106">Calcium</keyword>
<dbReference type="GO" id="GO:0016126">
    <property type="term" value="P:sterol biosynthetic process"/>
    <property type="evidence" value="ECO:0007669"/>
    <property type="project" value="UniProtKB-KW"/>
</dbReference>
<evidence type="ECO:0000256" key="23">
    <source>
        <dbReference type="ARBA" id="ARBA00023128"/>
    </source>
</evidence>
<dbReference type="GO" id="GO:0005525">
    <property type="term" value="F:GTP binding"/>
    <property type="evidence" value="ECO:0007669"/>
    <property type="project" value="UniProtKB-KW"/>
</dbReference>
<dbReference type="Pfam" id="PF08355">
    <property type="entry name" value="EF_assoc_1"/>
    <property type="match status" value="1"/>
</dbReference>
<dbReference type="PRINTS" id="PR00959">
    <property type="entry name" value="MEVGALKINASE"/>
</dbReference>
<dbReference type="InterPro" id="IPR006203">
    <property type="entry name" value="GHMP_knse_ATP-bd_CS"/>
</dbReference>
<keyword evidence="18" id="KW-0460">Magnesium</keyword>
<keyword evidence="8" id="KW-0808">Transferase</keyword>
<dbReference type="FunFam" id="3.30.70.890:FF:000003">
    <property type="entry name" value="Mevalonate kinase"/>
    <property type="match status" value="1"/>
</dbReference>
<dbReference type="FunFam" id="1.10.238.10:FF:000011">
    <property type="entry name" value="Mitochondrial Rho GTPase"/>
    <property type="match status" value="1"/>
</dbReference>
<feature type="region of interest" description="Disordered" evidence="29">
    <location>
        <begin position="380"/>
        <end position="431"/>
    </location>
</feature>
<keyword evidence="19" id="KW-0752">Steroid biosynthesis</keyword>
<keyword evidence="17" id="KW-0067">ATP-binding</keyword>
<evidence type="ECO:0000256" key="29">
    <source>
        <dbReference type="SAM" id="MobiDB-lite"/>
    </source>
</evidence>
<dbReference type="SUPFAM" id="SSF52540">
    <property type="entry name" value="P-loop containing nucleoside triphosphate hydrolases"/>
    <property type="match status" value="2"/>
</dbReference>
<dbReference type="EC" id="2.7.1.36" evidence="5"/>
<dbReference type="InterPro" id="IPR001806">
    <property type="entry name" value="Small_GTPase"/>
</dbReference>
<dbReference type="FunFam" id="3.40.50.300:FF:000553">
    <property type="entry name" value="Mitochondrial Rho GTPase"/>
    <property type="match status" value="1"/>
</dbReference>
<evidence type="ECO:0000259" key="31">
    <source>
        <dbReference type="PROSITE" id="PS50222"/>
    </source>
</evidence>
<dbReference type="InterPro" id="IPR014721">
    <property type="entry name" value="Ribsml_uS5_D2-typ_fold_subgr"/>
</dbReference>
<dbReference type="SMART" id="SM00174">
    <property type="entry name" value="RHO"/>
    <property type="match status" value="1"/>
</dbReference>
<evidence type="ECO:0000256" key="22">
    <source>
        <dbReference type="ARBA" id="ARBA00023098"/>
    </source>
</evidence>
<keyword evidence="15" id="KW-0378">Hydrolase</keyword>
<keyword evidence="10" id="KW-0479">Metal-binding</keyword>
<keyword evidence="34" id="KW-1185">Reference proteome</keyword>
<evidence type="ECO:0000256" key="11">
    <source>
        <dbReference type="ARBA" id="ARBA00022737"/>
    </source>
</evidence>
<evidence type="ECO:0000256" key="25">
    <source>
        <dbReference type="ARBA" id="ARBA00023136"/>
    </source>
</evidence>
<keyword evidence="26" id="KW-1207">Sterol metabolism</keyword>
<evidence type="ECO:0000256" key="17">
    <source>
        <dbReference type="ARBA" id="ARBA00022840"/>
    </source>
</evidence>
<dbReference type="InterPro" id="IPR020568">
    <property type="entry name" value="Ribosomal_Su5_D2-typ_SF"/>
</dbReference>
<dbReference type="InterPro" id="IPR006205">
    <property type="entry name" value="Mev_gal_kin"/>
</dbReference>
<dbReference type="PROSITE" id="PS00627">
    <property type="entry name" value="GHMP_KINASES_ATP"/>
    <property type="match status" value="1"/>
</dbReference>
<name>A0AAN7KR72_9MYRT</name>
<dbReference type="Gene3D" id="3.40.50.300">
    <property type="entry name" value="P-loop containing nucleotide triphosphate hydrolases"/>
    <property type="match status" value="2"/>
</dbReference>
<keyword evidence="12" id="KW-0547">Nucleotide-binding</keyword>
<evidence type="ECO:0000256" key="2">
    <source>
        <dbReference type="ARBA" id="ARBA00004496"/>
    </source>
</evidence>
<dbReference type="GO" id="GO:0003924">
    <property type="term" value="F:GTPase activity"/>
    <property type="evidence" value="ECO:0007669"/>
    <property type="project" value="InterPro"/>
</dbReference>
<sequence>MEVTTRAPGKIILSGEHAVVYGSAAVASAIDLYTSVTIHFPSHTENDGNLKLQLADLALEFSWPIAQVKERLGESDAIKCSEPSSPNSHRATLHSLVEQQNIPEAKIGLASGIEAFLWLYTCIQGYKPATVTVTSQLPLGSGLGSSAAYCVALSAALLTLSSGVNLDMSQKGWQGFEDNELKLVNGWAFEGEKIIHGRPSGIDNTVSTYGNMIKFKSGNLTPIISSLPLRVLITNTKVGRNTKALVAGVSERTKRHPDAMNCVFSAVDSISNELSEIIKSPAPNNLDMTEYEEKIGGLMEMNQGLLQCMGVSHATIETVLRTTLKYKLTSKLTGAGGGGCVITLLPTLLSQTVVEKVIAELESCGFQNLTAGIGGKGVQLPDLSGSHANGEEREGRLPRREDRRPPRGPSLRRLLSVNPVDRPPADQLPSDRMRDGVILPVVCVNKNVPALVLRLLRFGAESTVTFKSASRLTESARLPSSMARNSAGNASPGGKTSVRIVVAGDRGTGKSSLICSAATDRFPATVPPVLPPTRLPEDFYPDRVPITIIDTSSRVEDSVKLGEELRRADAVVLTYGCDQPATLERLSSFWLPELRRLEVNVPVIAVGCKLDLRDELQQISLESVMAPIMQIFREIETCIECSAYKQIQIPEVFYYAQKAVLHPTGPLFDQESQTLKPRCVRALKRIFIICDRDKDGALSDAELNEFQLKCFNAPLQQSEIVGVKRVVQEKLPEGVNERGLTLTGFLFLHALFIEKGRLETTWTVLRKFGYDNDIKLSEDLIPYSSFKHSPDQSMELTNEAIDFLKGIFELFDSDGDGALRPQEIDDIFSTAPESPWDEAPYKDAAEKTALGGLSLDGFLSLWALMTLLDPARSLENLVYLGYVDLLTAVHVTKTRRHNRKKQQSDRNVFQCFVFGPKRAGKSALLNSFLGRPFADTYSSTSDERFAVNVVDQSMGTRRILVLREIPEDKARNLLSSKESLAACDIAIFVHDSSDEPSWKRATELLVEVASHGEVTGFEVPCLIIAAKDDLDPFPMAIQDSTRVSQDMGIEAPIPISMRLGDFNNVYRRIVSAAEHPHLSIPETEIGRSRKQYHKLVNRSLMFVSVGAAVAIVGLAAYRVYAARKNSS</sequence>
<dbReference type="SUPFAM" id="SSF55060">
    <property type="entry name" value="GHMP Kinase, C-terminal domain"/>
    <property type="match status" value="1"/>
</dbReference>
<dbReference type="InterPro" id="IPR027417">
    <property type="entry name" value="P-loop_NTPase"/>
</dbReference>
<keyword evidence="13" id="KW-0418">Kinase</keyword>
<proteinExistence type="inferred from homology"/>
<dbReference type="FunFam" id="1.10.238.10:FF:000212">
    <property type="entry name" value="Mitochondrial Rho GTPase"/>
    <property type="match status" value="1"/>
</dbReference>
<evidence type="ECO:0000313" key="33">
    <source>
        <dbReference type="EMBL" id="KAK4768261.1"/>
    </source>
</evidence>
<dbReference type="InterPro" id="IPR006204">
    <property type="entry name" value="GHMP_kinase_N_dom"/>
</dbReference>
<evidence type="ECO:0000256" key="21">
    <source>
        <dbReference type="ARBA" id="ARBA00023011"/>
    </source>
</evidence>
<evidence type="ECO:0000256" key="30">
    <source>
        <dbReference type="SAM" id="Phobius"/>
    </source>
</evidence>
<dbReference type="GO" id="GO:0008299">
    <property type="term" value="P:isoprenoid biosynthetic process"/>
    <property type="evidence" value="ECO:0007669"/>
    <property type="project" value="InterPro"/>
</dbReference>
<feature type="domain" description="EF-hand" evidence="31">
    <location>
        <begin position="799"/>
        <end position="834"/>
    </location>
</feature>
<evidence type="ECO:0000256" key="12">
    <source>
        <dbReference type="ARBA" id="ARBA00022741"/>
    </source>
</evidence>
<evidence type="ECO:0000256" key="27">
    <source>
        <dbReference type="ARBA" id="ARBA00023221"/>
    </source>
</evidence>
<dbReference type="Pfam" id="PF00288">
    <property type="entry name" value="GHMP_kinases_N"/>
    <property type="match status" value="1"/>
</dbReference>
<evidence type="ECO:0000259" key="32">
    <source>
        <dbReference type="PROSITE" id="PS51423"/>
    </source>
</evidence>
<dbReference type="InterPro" id="IPR052266">
    <property type="entry name" value="Miro-EF-hand_domain"/>
</dbReference>
<dbReference type="NCBIfam" id="TIGR00549">
    <property type="entry name" value="mevalon_kin"/>
    <property type="match status" value="1"/>
</dbReference>
<dbReference type="SUPFAM" id="SSF54211">
    <property type="entry name" value="Ribosomal protein S5 domain 2-like"/>
    <property type="match status" value="1"/>
</dbReference>
<keyword evidence="27" id="KW-0753">Steroid metabolism</keyword>
<comment type="subcellular location">
    <subcellularLocation>
        <location evidence="2">Cytoplasm</location>
    </subcellularLocation>
    <subcellularLocation>
        <location evidence="1">Mitochondrion outer membrane</location>
        <topology evidence="1">Single-pass type IV membrane protein</topology>
    </subcellularLocation>
</comment>
<dbReference type="Gene3D" id="1.10.238.10">
    <property type="entry name" value="EF-hand"/>
    <property type="match status" value="2"/>
</dbReference>
<dbReference type="CDD" id="cd01893">
    <property type="entry name" value="Miro1"/>
    <property type="match status" value="1"/>
</dbReference>
<dbReference type="InterPro" id="IPR020860">
    <property type="entry name" value="MIRO_dom"/>
</dbReference>
<dbReference type="CDD" id="cd01892">
    <property type="entry name" value="Miro2"/>
    <property type="match status" value="1"/>
</dbReference>
<keyword evidence="14" id="KW-1000">Mitochondrion outer membrane</keyword>
<keyword evidence="7" id="KW-0444">Lipid biosynthesis</keyword>
<dbReference type="SMART" id="SM00054">
    <property type="entry name" value="EFh"/>
    <property type="match status" value="2"/>
</dbReference>
<feature type="transmembrane region" description="Helical" evidence="30">
    <location>
        <begin position="1100"/>
        <end position="1120"/>
    </location>
</feature>
<dbReference type="InterPro" id="IPR002048">
    <property type="entry name" value="EF_hand_dom"/>
</dbReference>
<feature type="domain" description="Miro" evidence="32">
    <location>
        <begin position="906"/>
        <end position="1075"/>
    </location>
</feature>
<evidence type="ECO:0000256" key="16">
    <source>
        <dbReference type="ARBA" id="ARBA00022837"/>
    </source>
</evidence>
<dbReference type="Gene3D" id="3.30.70.890">
    <property type="entry name" value="GHMP kinase, C-terminal domain"/>
    <property type="match status" value="1"/>
</dbReference>
<dbReference type="PROSITE" id="PS00018">
    <property type="entry name" value="EF_HAND_1"/>
    <property type="match status" value="1"/>
</dbReference>
<evidence type="ECO:0000256" key="26">
    <source>
        <dbReference type="ARBA" id="ARBA00023166"/>
    </source>
</evidence>
<dbReference type="GO" id="GO:0005509">
    <property type="term" value="F:calcium ion binding"/>
    <property type="evidence" value="ECO:0007669"/>
    <property type="project" value="InterPro"/>
</dbReference>
<evidence type="ECO:0000313" key="34">
    <source>
        <dbReference type="Proteomes" id="UP001345219"/>
    </source>
</evidence>
<keyword evidence="22" id="KW-0443">Lipid metabolism</keyword>
<keyword evidence="24" id="KW-0342">GTP-binding</keyword>